<dbReference type="SMART" id="SM00530">
    <property type="entry name" value="HTH_XRE"/>
    <property type="match status" value="1"/>
</dbReference>
<gene>
    <name evidence="2" type="ORF">SCLAV_0502</name>
</gene>
<dbReference type="InterPro" id="IPR001387">
    <property type="entry name" value="Cro/C1-type_HTH"/>
</dbReference>
<dbReference type="InterPro" id="IPR010982">
    <property type="entry name" value="Lambda_DNA-bd_dom_sf"/>
</dbReference>
<dbReference type="Proteomes" id="UP000002357">
    <property type="component" value="Chromosome"/>
</dbReference>
<protein>
    <submittedName>
        <fullName evidence="2">Helix-turn-helix protein</fullName>
    </submittedName>
</protein>
<keyword evidence="3" id="KW-1185">Reference proteome</keyword>
<dbReference type="CDD" id="cd00093">
    <property type="entry name" value="HTH_XRE"/>
    <property type="match status" value="1"/>
</dbReference>
<dbReference type="PROSITE" id="PS50943">
    <property type="entry name" value="HTH_CROC1"/>
    <property type="match status" value="1"/>
</dbReference>
<dbReference type="STRING" id="1901.BB341_25365"/>
<dbReference type="Pfam" id="PF13560">
    <property type="entry name" value="HTH_31"/>
    <property type="match status" value="1"/>
</dbReference>
<proteinExistence type="predicted"/>
<dbReference type="eggNOG" id="COG1396">
    <property type="taxonomic scope" value="Bacteria"/>
</dbReference>
<dbReference type="SUPFAM" id="SSF47413">
    <property type="entry name" value="lambda repressor-like DNA-binding domains"/>
    <property type="match status" value="1"/>
</dbReference>
<evidence type="ECO:0000256" key="1">
    <source>
        <dbReference type="SAM" id="MobiDB-lite"/>
    </source>
</evidence>
<reference evidence="2 3" key="1">
    <citation type="journal article" date="2010" name="Genome Biol. Evol.">
        <title>The sequence of a 1.8-mb bacterial linear plasmid reveals a rich evolutionary reservoir of secondary metabolic pathways.</title>
        <authorList>
            <person name="Medema M.H."/>
            <person name="Trefzer A."/>
            <person name="Kovalchuk A."/>
            <person name="van den Berg M."/>
            <person name="Mueller U."/>
            <person name="Heijne W."/>
            <person name="Wu L."/>
            <person name="Alam M.T."/>
            <person name="Ronning C.M."/>
            <person name="Nierman W.C."/>
            <person name="Bovenberg R.A.L."/>
            <person name="Breitling R."/>
            <person name="Takano E."/>
        </authorList>
    </citation>
    <scope>NUCLEOTIDE SEQUENCE [LARGE SCALE GENOMIC DNA]</scope>
    <source>
        <strain evidence="3">ATCC 27064 / DSM 738 / JCM 4710 / NBRC 13307 / NCIMB 12785 / NRRL 3585 / VKM Ac-602</strain>
    </source>
</reference>
<dbReference type="KEGG" id="sclf:BB341_25365"/>
<dbReference type="RefSeq" id="WP_003959574.1">
    <property type="nucleotide sequence ID" value="NZ_CM000913.1"/>
</dbReference>
<feature type="compositionally biased region" description="Polar residues" evidence="1">
    <location>
        <begin position="1"/>
        <end position="11"/>
    </location>
</feature>
<accession>B5H2K9</accession>
<feature type="region of interest" description="Disordered" evidence="1">
    <location>
        <begin position="1"/>
        <end position="23"/>
    </location>
</feature>
<name>B5H2K9_STRCL</name>
<evidence type="ECO:0000313" key="2">
    <source>
        <dbReference type="EMBL" id="EFG05578.1"/>
    </source>
</evidence>
<dbReference type="GeneID" id="93732811"/>
<dbReference type="Gene3D" id="1.10.260.40">
    <property type="entry name" value="lambda repressor-like DNA-binding domains"/>
    <property type="match status" value="1"/>
</dbReference>
<sequence>MPGSSAPQESTFARRVRRARERRGLTRAAAAGRVGKSSEWWKAIETGRLRMPRLPMLLRMADVLALDDLADLTGDARLASTSYRNPAHPALPHIRSALATYRLAPPAAAPPTVAALTARIRHAWLVWHGIGHHRSSVAELLPALLADAQHAARALDGADRRKALALLAQAYHLTQLYLSFQPTPELVILAGDRAMAAAQDADDPRAIAAAAWYMGHIHRDSGEAAAARVDLALQAASLLRPEAHQEDLALHGLLHLAVALSHAKTAGAGKAEHHWDIADRAASALGESYAHPWLVFGRGVVDGYALTIRTDLVQTRAAVRIAADLRTQTVPSATRRAYHVIEQARAYSLAGEPIATVHFLSQAQRISPETTSFNLFARSAVSDLASFGPAAIRPQATALAREWGVDAA</sequence>
<dbReference type="AlphaFoldDB" id="B5H2K9"/>
<dbReference type="GO" id="GO:0003677">
    <property type="term" value="F:DNA binding"/>
    <property type="evidence" value="ECO:0007669"/>
    <property type="project" value="InterPro"/>
</dbReference>
<dbReference type="OrthoDB" id="3504495at2"/>
<dbReference type="EMBL" id="CM000913">
    <property type="protein sequence ID" value="EFG05578.1"/>
    <property type="molecule type" value="Genomic_DNA"/>
</dbReference>
<evidence type="ECO:0000313" key="3">
    <source>
        <dbReference type="Proteomes" id="UP000002357"/>
    </source>
</evidence>
<organism evidence="2 3">
    <name type="scientific">Streptomyces clavuligerus</name>
    <dbReference type="NCBI Taxonomy" id="1901"/>
    <lineage>
        <taxon>Bacteria</taxon>
        <taxon>Bacillati</taxon>
        <taxon>Actinomycetota</taxon>
        <taxon>Actinomycetes</taxon>
        <taxon>Kitasatosporales</taxon>
        <taxon>Streptomycetaceae</taxon>
        <taxon>Streptomyces</taxon>
    </lineage>
</organism>